<dbReference type="EMBL" id="CAJPIZ010041933">
    <property type="protein sequence ID" value="CAG2121789.1"/>
    <property type="molecule type" value="Genomic_DNA"/>
</dbReference>
<dbReference type="GO" id="GO:0006338">
    <property type="term" value="P:chromatin remodeling"/>
    <property type="evidence" value="ECO:0007669"/>
    <property type="project" value="InterPro"/>
</dbReference>
<dbReference type="OrthoDB" id="49520at2759"/>
<evidence type="ECO:0000256" key="1">
    <source>
        <dbReference type="SAM" id="MobiDB-lite"/>
    </source>
</evidence>
<name>A0A7R9QKD0_9ACAR</name>
<feature type="non-terminal residue" evidence="2">
    <location>
        <position position="107"/>
    </location>
</feature>
<dbReference type="InterPro" id="IPR029525">
    <property type="entry name" value="INO80C/Ies6"/>
</dbReference>
<feature type="region of interest" description="Disordered" evidence="1">
    <location>
        <begin position="1"/>
        <end position="42"/>
    </location>
</feature>
<gene>
    <name evidence="2" type="ORF">OSB1V03_LOCUS21735</name>
</gene>
<sequence length="107" mass="11707">MVKKKKSISPEKSNTNDMNDSTTDAPTDPQSEPTSSVKISYPFKSREWVSTRGSSNSKKPKVWKSLKQILVSDKGSAVTGVSYASLDSKPSRRPAKRYSDLSGLPAK</sequence>
<proteinExistence type="predicted"/>
<keyword evidence="3" id="KW-1185">Reference proteome</keyword>
<feature type="region of interest" description="Disordered" evidence="1">
    <location>
        <begin position="82"/>
        <end position="107"/>
    </location>
</feature>
<dbReference type="PANTHER" id="PTHR31200">
    <property type="entry name" value="INO80 COMPLEX SUBUNIT C"/>
    <property type="match status" value="1"/>
</dbReference>
<accession>A0A7R9QKD0</accession>
<dbReference type="Proteomes" id="UP000759131">
    <property type="component" value="Unassembled WGS sequence"/>
</dbReference>
<feature type="compositionally biased region" description="Polar residues" evidence="1">
    <location>
        <begin position="10"/>
        <end position="38"/>
    </location>
</feature>
<dbReference type="PANTHER" id="PTHR31200:SF1">
    <property type="entry name" value="INO80 COMPLEX SUBUNIT C"/>
    <property type="match status" value="1"/>
</dbReference>
<evidence type="ECO:0000313" key="2">
    <source>
        <dbReference type="EMBL" id="CAD7648045.1"/>
    </source>
</evidence>
<protein>
    <submittedName>
        <fullName evidence="2">Uncharacterized protein</fullName>
    </submittedName>
</protein>
<reference evidence="2" key="1">
    <citation type="submission" date="2020-11" db="EMBL/GenBank/DDBJ databases">
        <authorList>
            <person name="Tran Van P."/>
        </authorList>
    </citation>
    <scope>NUCLEOTIDE SEQUENCE</scope>
</reference>
<organism evidence="2">
    <name type="scientific">Medioppia subpectinata</name>
    <dbReference type="NCBI Taxonomy" id="1979941"/>
    <lineage>
        <taxon>Eukaryota</taxon>
        <taxon>Metazoa</taxon>
        <taxon>Ecdysozoa</taxon>
        <taxon>Arthropoda</taxon>
        <taxon>Chelicerata</taxon>
        <taxon>Arachnida</taxon>
        <taxon>Acari</taxon>
        <taxon>Acariformes</taxon>
        <taxon>Sarcoptiformes</taxon>
        <taxon>Oribatida</taxon>
        <taxon>Brachypylina</taxon>
        <taxon>Oppioidea</taxon>
        <taxon>Oppiidae</taxon>
        <taxon>Medioppia</taxon>
    </lineage>
</organism>
<dbReference type="GO" id="GO:0031011">
    <property type="term" value="C:Ino80 complex"/>
    <property type="evidence" value="ECO:0007669"/>
    <property type="project" value="InterPro"/>
</dbReference>
<dbReference type="AlphaFoldDB" id="A0A7R9QKD0"/>
<dbReference type="EMBL" id="OC896508">
    <property type="protein sequence ID" value="CAD7648045.1"/>
    <property type="molecule type" value="Genomic_DNA"/>
</dbReference>
<evidence type="ECO:0000313" key="3">
    <source>
        <dbReference type="Proteomes" id="UP000759131"/>
    </source>
</evidence>